<evidence type="ECO:0000259" key="6">
    <source>
        <dbReference type="PROSITE" id="PS51007"/>
    </source>
</evidence>
<dbReference type="AlphaFoldDB" id="A0A853I575"/>
<comment type="caution">
    <text evidence="7">The sequence shown here is derived from an EMBL/GenBank/DDBJ whole genome shotgun (WGS) entry which is preliminary data.</text>
</comment>
<keyword evidence="5" id="KW-1133">Transmembrane helix</keyword>
<dbReference type="Proteomes" id="UP000569732">
    <property type="component" value="Unassembled WGS sequence"/>
</dbReference>
<evidence type="ECO:0000256" key="2">
    <source>
        <dbReference type="ARBA" id="ARBA00022723"/>
    </source>
</evidence>
<sequence length="413" mass="46117">MDPYLTEWLNLLLRFLHVITGIAWIGASFYFIWLDNHLEKPPQWKIDQGIKGDLWAIHGGGFYEVAKYQLAPRTMPSTLHWFKWEAYTTWITGFFLLALMYYVGAEVYLIDKRIADLTQWQAIGVGLTVIIGGWFCYDLLCNSKLAKQGGILGIVLLTLATALAYFLTHTFSARGAYIHMGAVIGTIMVGNVFRIIIPSQQALVTAVKTGKMPDPQWGAKAKLRSTHNTYTTLPLVFIMISNHYPITYSHAYNWAILIAIIVITAISRQYFVLRHKGIHKPGILIGAGIATVVLAISMAPFALFTSKPTSPAQAHTTMVEKHHQPAIVDVVQIEQVLKNRCASCHSIKPTDNTFRIAPGGVLLDDILAMQQWAPRIKARVIDATDMPFMNKTGMTQPERELIARWIAQGAPAS</sequence>
<evidence type="ECO:0000313" key="7">
    <source>
        <dbReference type="EMBL" id="NYZ65091.1"/>
    </source>
</evidence>
<name>A0A853I575_9GAMM</name>
<feature type="transmembrane region" description="Helical" evidence="5">
    <location>
        <begin position="252"/>
        <end position="271"/>
    </location>
</feature>
<dbReference type="GO" id="GO:0020037">
    <property type="term" value="F:heme binding"/>
    <property type="evidence" value="ECO:0007669"/>
    <property type="project" value="InterPro"/>
</dbReference>
<feature type="transmembrane region" description="Helical" evidence="5">
    <location>
        <begin position="283"/>
        <end position="304"/>
    </location>
</feature>
<evidence type="ECO:0000256" key="4">
    <source>
        <dbReference type="PROSITE-ProRule" id="PRU00433"/>
    </source>
</evidence>
<dbReference type="InterPro" id="IPR009056">
    <property type="entry name" value="Cyt_c-like_dom"/>
</dbReference>
<gene>
    <name evidence="7" type="ORF">H0A36_03655</name>
</gene>
<dbReference type="RefSeq" id="WP_180567118.1">
    <property type="nucleotide sequence ID" value="NZ_JACCKB010000003.1"/>
</dbReference>
<protein>
    <submittedName>
        <fullName evidence="7">Urate hydroxylase PuuD</fullName>
    </submittedName>
</protein>
<feature type="transmembrane region" description="Helical" evidence="5">
    <location>
        <begin position="12"/>
        <end position="33"/>
    </location>
</feature>
<proteinExistence type="predicted"/>
<keyword evidence="5" id="KW-0472">Membrane</keyword>
<keyword evidence="8" id="KW-1185">Reference proteome</keyword>
<evidence type="ECO:0000313" key="8">
    <source>
        <dbReference type="Proteomes" id="UP000569732"/>
    </source>
</evidence>
<dbReference type="SUPFAM" id="SSF46626">
    <property type="entry name" value="Cytochrome c"/>
    <property type="match status" value="1"/>
</dbReference>
<dbReference type="GO" id="GO:0009055">
    <property type="term" value="F:electron transfer activity"/>
    <property type="evidence" value="ECO:0007669"/>
    <property type="project" value="InterPro"/>
</dbReference>
<evidence type="ECO:0000256" key="3">
    <source>
        <dbReference type="ARBA" id="ARBA00023004"/>
    </source>
</evidence>
<evidence type="ECO:0000256" key="1">
    <source>
        <dbReference type="ARBA" id="ARBA00022617"/>
    </source>
</evidence>
<feature type="transmembrane region" description="Helical" evidence="5">
    <location>
        <begin position="84"/>
        <end position="105"/>
    </location>
</feature>
<keyword evidence="3 4" id="KW-0408">Iron</keyword>
<organism evidence="7 8">
    <name type="scientific">Spartinivicinus marinus</name>
    <dbReference type="NCBI Taxonomy" id="2994442"/>
    <lineage>
        <taxon>Bacteria</taxon>
        <taxon>Pseudomonadati</taxon>
        <taxon>Pseudomonadota</taxon>
        <taxon>Gammaproteobacteria</taxon>
        <taxon>Oceanospirillales</taxon>
        <taxon>Zooshikellaceae</taxon>
        <taxon>Spartinivicinus</taxon>
    </lineage>
</organism>
<evidence type="ECO:0000256" key="5">
    <source>
        <dbReference type="SAM" id="Phobius"/>
    </source>
</evidence>
<accession>A0A853I575</accession>
<reference evidence="7 8" key="1">
    <citation type="submission" date="2020-07" db="EMBL/GenBank/DDBJ databases">
        <title>Endozoicomonas sp. nov., isolated from sediment.</title>
        <authorList>
            <person name="Gu T."/>
        </authorList>
    </citation>
    <scope>NUCLEOTIDE SEQUENCE [LARGE SCALE GENOMIC DNA]</scope>
    <source>
        <strain evidence="7 8">SM1973</strain>
    </source>
</reference>
<dbReference type="InterPro" id="IPR010389">
    <property type="entry name" value="Urate_ox_N"/>
</dbReference>
<feature type="domain" description="Cytochrome c" evidence="6">
    <location>
        <begin position="328"/>
        <end position="410"/>
    </location>
</feature>
<feature type="transmembrane region" description="Helical" evidence="5">
    <location>
        <begin position="149"/>
        <end position="171"/>
    </location>
</feature>
<dbReference type="PROSITE" id="PS51007">
    <property type="entry name" value="CYTC"/>
    <property type="match status" value="1"/>
</dbReference>
<dbReference type="Pfam" id="PF06181">
    <property type="entry name" value="Urate_ox_N"/>
    <property type="match status" value="1"/>
</dbReference>
<keyword evidence="5" id="KW-0812">Transmembrane</keyword>
<keyword evidence="2 4" id="KW-0479">Metal-binding</keyword>
<feature type="transmembrane region" description="Helical" evidence="5">
    <location>
        <begin position="117"/>
        <end position="137"/>
    </location>
</feature>
<dbReference type="InterPro" id="IPR036909">
    <property type="entry name" value="Cyt_c-like_dom_sf"/>
</dbReference>
<dbReference type="EMBL" id="JACCKB010000003">
    <property type="protein sequence ID" value="NYZ65091.1"/>
    <property type="molecule type" value="Genomic_DNA"/>
</dbReference>
<keyword evidence="1 4" id="KW-0349">Heme</keyword>
<feature type="transmembrane region" description="Helical" evidence="5">
    <location>
        <begin position="177"/>
        <end position="197"/>
    </location>
</feature>
<dbReference type="GO" id="GO:0046872">
    <property type="term" value="F:metal ion binding"/>
    <property type="evidence" value="ECO:0007669"/>
    <property type="project" value="UniProtKB-KW"/>
</dbReference>